<dbReference type="InterPro" id="IPR041569">
    <property type="entry name" value="AAA_lid_3"/>
</dbReference>
<protein>
    <recommendedName>
        <fullName evidence="6">Cell division control protein 48 homolog C-like</fullName>
    </recommendedName>
</protein>
<name>A0A978UG66_ZIZJJ</name>
<dbReference type="InterPro" id="IPR003959">
    <property type="entry name" value="ATPase_AAA_core"/>
</dbReference>
<evidence type="ECO:0008006" key="6">
    <source>
        <dbReference type="Google" id="ProtNLM"/>
    </source>
</evidence>
<evidence type="ECO:0000256" key="1">
    <source>
        <dbReference type="RuleBase" id="RU003651"/>
    </source>
</evidence>
<gene>
    <name evidence="4" type="ORF">FEM48_Zijuj11G0020200</name>
</gene>
<dbReference type="PANTHER" id="PTHR48470:SF1">
    <property type="entry name" value="CELL DIVISION CONTROL PROTEIN 48 C ISOFORM 1"/>
    <property type="match status" value="1"/>
</dbReference>
<evidence type="ECO:0000313" key="5">
    <source>
        <dbReference type="Proteomes" id="UP000813462"/>
    </source>
</evidence>
<dbReference type="PROSITE" id="PS00674">
    <property type="entry name" value="AAA"/>
    <property type="match status" value="1"/>
</dbReference>
<dbReference type="Pfam" id="PF17862">
    <property type="entry name" value="AAA_lid_3"/>
    <property type="match status" value="1"/>
</dbReference>
<dbReference type="Proteomes" id="UP000813462">
    <property type="component" value="Unassembled WGS sequence"/>
</dbReference>
<accession>A0A978UG66</accession>
<organism evidence="4 5">
    <name type="scientific">Ziziphus jujuba var. spinosa</name>
    <dbReference type="NCBI Taxonomy" id="714518"/>
    <lineage>
        <taxon>Eukaryota</taxon>
        <taxon>Viridiplantae</taxon>
        <taxon>Streptophyta</taxon>
        <taxon>Embryophyta</taxon>
        <taxon>Tracheophyta</taxon>
        <taxon>Spermatophyta</taxon>
        <taxon>Magnoliopsida</taxon>
        <taxon>eudicotyledons</taxon>
        <taxon>Gunneridae</taxon>
        <taxon>Pentapetalae</taxon>
        <taxon>rosids</taxon>
        <taxon>fabids</taxon>
        <taxon>Rosales</taxon>
        <taxon>Rhamnaceae</taxon>
        <taxon>Paliureae</taxon>
        <taxon>Ziziphus</taxon>
    </lineage>
</organism>
<dbReference type="Gene3D" id="1.10.8.60">
    <property type="match status" value="1"/>
</dbReference>
<keyword evidence="1" id="KW-0547">Nucleotide-binding</keyword>
<dbReference type="InterPro" id="IPR027417">
    <property type="entry name" value="P-loop_NTPase"/>
</dbReference>
<dbReference type="GO" id="GO:0005524">
    <property type="term" value="F:ATP binding"/>
    <property type="evidence" value="ECO:0007669"/>
    <property type="project" value="UniProtKB-KW"/>
</dbReference>
<feature type="domain" description="AAA ATPase AAA+ lid" evidence="3">
    <location>
        <begin position="186"/>
        <end position="219"/>
    </location>
</feature>
<dbReference type="GO" id="GO:0016887">
    <property type="term" value="F:ATP hydrolysis activity"/>
    <property type="evidence" value="ECO:0007669"/>
    <property type="project" value="InterPro"/>
</dbReference>
<dbReference type="EMBL" id="JAEACU010000011">
    <property type="protein sequence ID" value="KAH7513797.1"/>
    <property type="molecule type" value="Genomic_DNA"/>
</dbReference>
<feature type="domain" description="ATPase AAA-type core" evidence="2">
    <location>
        <begin position="68"/>
        <end position="165"/>
    </location>
</feature>
<evidence type="ECO:0000313" key="4">
    <source>
        <dbReference type="EMBL" id="KAH7513797.1"/>
    </source>
</evidence>
<dbReference type="Pfam" id="PF00004">
    <property type="entry name" value="AAA"/>
    <property type="match status" value="2"/>
</dbReference>
<comment type="caution">
    <text evidence="4">The sequence shown here is derived from an EMBL/GenBank/DDBJ whole genome shotgun (WGS) entry which is preliminary data.</text>
</comment>
<proteinExistence type="inferred from homology"/>
<dbReference type="InterPro" id="IPR055278">
    <property type="entry name" value="CDC48c"/>
</dbReference>
<comment type="similarity">
    <text evidence="1">Belongs to the AAA ATPase family.</text>
</comment>
<dbReference type="AlphaFoldDB" id="A0A978UG66"/>
<keyword evidence="1" id="KW-0067">ATP-binding</keyword>
<sequence length="406" mass="45203">MSVLVSNLHGCNSLVENIDIVLLIWNVNFSLPLAVDVFVHRDEQILPDTEDGVAYENQDEEPVAMVEESPASAGITLNLLAYSTAPSIVFIDEIDAVGTQRRQNVSENNSIVIQLMSYVDECHRRSQMAGEEAGYTLVIGATNRPEVLDPALRRAGRFETEILLGVPDENARADILSRKLPSLVSFDVKRIARSTPGFVPADLNALITRANSIALERTVNIRKPNQHGRKHRWWMEPWLDEAIGKLTITMDDIEKALKKVQPSSKREGFSTIPDVKWEDVGGLNDIRETFKRFIVNSIKYPEINKIFGGDIETRFLLFGPPGCGKTLIAKAVANEAGANFIYVKIDSLAAKRNNNTGERSSHRMVTQLLTELDGRDQRHGVFVIGATNKTNKVVATLMDHIPWDHG</sequence>
<reference evidence="4" key="1">
    <citation type="journal article" date="2021" name="Front. Plant Sci.">
        <title>Chromosome-Scale Genome Assembly for Chinese Sour Jujube and Insights Into Its Genome Evolution and Domestication Signature.</title>
        <authorList>
            <person name="Shen L.-Y."/>
            <person name="Luo H."/>
            <person name="Wang X.-L."/>
            <person name="Wang X.-M."/>
            <person name="Qiu X.-J."/>
            <person name="Liu H."/>
            <person name="Zhou S.-S."/>
            <person name="Jia K.-H."/>
            <person name="Nie S."/>
            <person name="Bao Y.-T."/>
            <person name="Zhang R.-G."/>
            <person name="Yun Q.-Z."/>
            <person name="Chai Y.-H."/>
            <person name="Lu J.-Y."/>
            <person name="Li Y."/>
            <person name="Zhao S.-W."/>
            <person name="Mao J.-F."/>
            <person name="Jia S.-G."/>
            <person name="Mao Y.-M."/>
        </authorList>
    </citation>
    <scope>NUCLEOTIDE SEQUENCE</scope>
    <source>
        <strain evidence="4">AT0</strain>
        <tissue evidence="4">Leaf</tissue>
    </source>
</reference>
<evidence type="ECO:0000259" key="3">
    <source>
        <dbReference type="Pfam" id="PF17862"/>
    </source>
</evidence>
<dbReference type="InterPro" id="IPR003960">
    <property type="entry name" value="ATPase_AAA_CS"/>
</dbReference>
<dbReference type="Gene3D" id="3.40.50.300">
    <property type="entry name" value="P-loop containing nucleotide triphosphate hydrolases"/>
    <property type="match status" value="3"/>
</dbReference>
<dbReference type="PANTHER" id="PTHR48470">
    <property type="entry name" value="CELL DIVISION CONTROL PROTEIN 48 C ISOFORM 1"/>
    <property type="match status" value="1"/>
</dbReference>
<feature type="domain" description="ATPase AAA-type core" evidence="2">
    <location>
        <begin position="316"/>
        <end position="349"/>
    </location>
</feature>
<evidence type="ECO:0000259" key="2">
    <source>
        <dbReference type="Pfam" id="PF00004"/>
    </source>
</evidence>
<dbReference type="SUPFAM" id="SSF52540">
    <property type="entry name" value="P-loop containing nucleoside triphosphate hydrolases"/>
    <property type="match status" value="2"/>
</dbReference>